<evidence type="ECO:0000313" key="3">
    <source>
        <dbReference type="Proteomes" id="UP000353394"/>
    </source>
</evidence>
<dbReference type="Gene3D" id="3.40.50.300">
    <property type="entry name" value="P-loop containing nucleotide triphosphate hydrolases"/>
    <property type="match status" value="1"/>
</dbReference>
<sequence>MPSFNIVKNNELEYSFKVSKVMADFDVGEEHVGEHFSGNIDYPDNWQIGLIVGGSGTGKTTIAKELYGVELQDDFVYPDKPVIESIPCKNVEELQKMFYAVGFGSVPSWLKPYHVLSNGEKMRVDLARQILTKDFVVFDEFTSVVDRQVAQVICIALKKALKRYPDKKFIAVGCHHDVIEFLQPDWCFNTDSMQQVFQFPHEAKKALQLENAQSQSGENLDVIII</sequence>
<keyword evidence="2" id="KW-0067">ATP-binding</keyword>
<dbReference type="AlphaFoldDB" id="A0A7G1JDF0"/>
<comment type="caution">
    <text evidence="2">The sequence shown here is derived from an EMBL/GenBank/DDBJ whole genome shotgun (WGS) entry which is preliminary data.</text>
</comment>
<proteinExistence type="predicted"/>
<gene>
    <name evidence="2" type="ORF">SAMEA1711581_01402</name>
</gene>
<evidence type="ECO:0000259" key="1">
    <source>
        <dbReference type="SMART" id="SM00382"/>
    </source>
</evidence>
<feature type="domain" description="AAA+ ATPase" evidence="1">
    <location>
        <begin position="45"/>
        <end position="175"/>
    </location>
</feature>
<protein>
    <submittedName>
        <fullName evidence="2">Amino acid ABC transporter ATP-binding protein</fullName>
    </submittedName>
</protein>
<dbReference type="GO" id="GO:0005524">
    <property type="term" value="F:ATP binding"/>
    <property type="evidence" value="ECO:0007669"/>
    <property type="project" value="UniProtKB-KW"/>
</dbReference>
<dbReference type="EMBL" id="CAAIJW010000010">
    <property type="protein sequence ID" value="VHD14575.1"/>
    <property type="molecule type" value="Genomic_DNA"/>
</dbReference>
<dbReference type="InterPro" id="IPR027417">
    <property type="entry name" value="P-loop_NTPase"/>
</dbReference>
<organism evidence="2 3">
    <name type="scientific">Streptococcus pyogenes</name>
    <dbReference type="NCBI Taxonomy" id="1314"/>
    <lineage>
        <taxon>Bacteria</taxon>
        <taxon>Bacillati</taxon>
        <taxon>Bacillota</taxon>
        <taxon>Bacilli</taxon>
        <taxon>Lactobacillales</taxon>
        <taxon>Streptococcaceae</taxon>
        <taxon>Streptococcus</taxon>
    </lineage>
</organism>
<dbReference type="SUPFAM" id="SSF52540">
    <property type="entry name" value="P-loop containing nucleoside triphosphate hydrolases"/>
    <property type="match status" value="1"/>
</dbReference>
<reference evidence="2 3" key="1">
    <citation type="submission" date="2019-04" db="EMBL/GenBank/DDBJ databases">
        <authorList>
            <consortium name="Pathogen Informatics"/>
        </authorList>
    </citation>
    <scope>NUCLEOTIDE SEQUENCE [LARGE SCALE GENOMIC DNA]</scope>
    <source>
        <strain evidence="2 3">K36395</strain>
    </source>
</reference>
<dbReference type="InterPro" id="IPR003593">
    <property type="entry name" value="AAA+_ATPase"/>
</dbReference>
<dbReference type="Proteomes" id="UP000353394">
    <property type="component" value="Unassembled WGS sequence"/>
</dbReference>
<name>A0A7G1JDF0_STRPY</name>
<dbReference type="CDD" id="cd00267">
    <property type="entry name" value="ABC_ATPase"/>
    <property type="match status" value="1"/>
</dbReference>
<keyword evidence="2" id="KW-0547">Nucleotide-binding</keyword>
<dbReference type="RefSeq" id="WP_023611358.1">
    <property type="nucleotide sequence ID" value="NZ_AP023389.1"/>
</dbReference>
<accession>A0A7G1JDF0</accession>
<dbReference type="SMART" id="SM00382">
    <property type="entry name" value="AAA"/>
    <property type="match status" value="1"/>
</dbReference>
<evidence type="ECO:0000313" key="2">
    <source>
        <dbReference type="EMBL" id="VHD14575.1"/>
    </source>
</evidence>